<feature type="compositionally biased region" description="Acidic residues" evidence="1">
    <location>
        <begin position="428"/>
        <end position="440"/>
    </location>
</feature>
<sequence length="466" mass="51370">MNGFVKRGSSRRSLYDDMAGQDMSATTKVTMSFMKAYKAMRGPHDVEPSPLFSCLAPADGNRGDDGPFRLAGRDEIKMLNDVNERLLGDDFDTKPLFADDEARQTVFYFDEPHTANVYFSTNSVLGKTFTAVADHVLNQETLDLGWTEANGTDYADGASSFVSDDDGDAVESRISPAEFRALAIGCKRNDVDSLRIPIATTASVRPLTPQDKIIDHAHEAGRIDARVFGGRRQFDGDDGDELSPAYRVDQGPARSVLWSPAGVTPERAGLFLSLTDAHARIGGGGSRALPNDVVSAADVRSALRDGWRALRACEAEEAQLAAANARAEAAATVQARQLTRMERQQEQRRTAAREATVAVQRQKQKQARRQRRIVHDVALQLRELQAAVRAAEARLARGREWQIVLARRLRSGEKRLRAAGMRGKEGGGEMEEGDDDDDEYASGYRGYETEDEDEAKGHKQQLRRNK</sequence>
<dbReference type="GeneID" id="25977979"/>
<dbReference type="RefSeq" id="XP_014168366.1">
    <property type="nucleotide sequence ID" value="XM_014312891.1"/>
</dbReference>
<proteinExistence type="predicted"/>
<dbReference type="EMBL" id="GL630006">
    <property type="protein sequence ID" value="EFW98883.1"/>
    <property type="molecule type" value="Genomic_DNA"/>
</dbReference>
<dbReference type="AlphaFoldDB" id="F0XTY6"/>
<dbReference type="Proteomes" id="UP000007796">
    <property type="component" value="Unassembled WGS sequence"/>
</dbReference>
<feature type="region of interest" description="Disordered" evidence="1">
    <location>
        <begin position="419"/>
        <end position="466"/>
    </location>
</feature>
<evidence type="ECO:0000313" key="2">
    <source>
        <dbReference type="EMBL" id="EFW98883.1"/>
    </source>
</evidence>
<evidence type="ECO:0000256" key="1">
    <source>
        <dbReference type="SAM" id="MobiDB-lite"/>
    </source>
</evidence>
<accession>F0XTY6</accession>
<keyword evidence="3" id="KW-1185">Reference proteome</keyword>
<dbReference type="OrthoDB" id="4587086at2759"/>
<protein>
    <submittedName>
        <fullName evidence="2">Uncharacterized protein</fullName>
    </submittedName>
</protein>
<dbReference type="InParanoid" id="F0XTY6"/>
<evidence type="ECO:0000313" key="3">
    <source>
        <dbReference type="Proteomes" id="UP000007796"/>
    </source>
</evidence>
<organism evidence="3">
    <name type="scientific">Grosmannia clavigera (strain kw1407 / UAMH 11150)</name>
    <name type="common">Blue stain fungus</name>
    <name type="synonym">Graphiocladiella clavigera</name>
    <dbReference type="NCBI Taxonomy" id="655863"/>
    <lineage>
        <taxon>Eukaryota</taxon>
        <taxon>Fungi</taxon>
        <taxon>Dikarya</taxon>
        <taxon>Ascomycota</taxon>
        <taxon>Pezizomycotina</taxon>
        <taxon>Sordariomycetes</taxon>
        <taxon>Sordariomycetidae</taxon>
        <taxon>Ophiostomatales</taxon>
        <taxon>Ophiostomataceae</taxon>
        <taxon>Leptographium</taxon>
    </lineage>
</organism>
<name>F0XTY6_GROCL</name>
<dbReference type="STRING" id="655863.F0XTY6"/>
<gene>
    <name evidence="2" type="ORF">CMQ_4735</name>
</gene>
<reference evidence="2 3" key="1">
    <citation type="journal article" date="2011" name="Proc. Natl. Acad. Sci. U.S.A.">
        <title>Genome and transcriptome analyses of the mountain pine beetle-fungal symbiont Grosmannia clavigera, a lodgepole pine pathogen.</title>
        <authorList>
            <person name="DiGuistini S."/>
            <person name="Wang Y."/>
            <person name="Liao N.Y."/>
            <person name="Taylor G."/>
            <person name="Tanguay P."/>
            <person name="Feau N."/>
            <person name="Henrissat B."/>
            <person name="Chan S.K."/>
            <person name="Hesse-Orce U."/>
            <person name="Alamouti S.M."/>
            <person name="Tsui C.K.M."/>
            <person name="Docking R.T."/>
            <person name="Levasseur A."/>
            <person name="Haridas S."/>
            <person name="Robertson G."/>
            <person name="Birol I."/>
            <person name="Holt R.A."/>
            <person name="Marra M.A."/>
            <person name="Hamelin R.C."/>
            <person name="Hirst M."/>
            <person name="Jones S.J.M."/>
            <person name="Bohlmann J."/>
            <person name="Breuil C."/>
        </authorList>
    </citation>
    <scope>NUCLEOTIDE SEQUENCE [LARGE SCALE GENOMIC DNA]</scope>
    <source>
        <strain evidence="3">kw1407 / UAMH 11150</strain>
    </source>
</reference>
<dbReference type="HOGENOM" id="CLU_586659_0_0_1"/>
<dbReference type="eggNOG" id="ENOG502T4BP">
    <property type="taxonomic scope" value="Eukaryota"/>
</dbReference>